<keyword evidence="6" id="KW-0963">Cytoplasm</keyword>
<dbReference type="GO" id="GO:0043068">
    <property type="term" value="P:positive regulation of programmed cell death"/>
    <property type="evidence" value="ECO:0007669"/>
    <property type="project" value="UniProtKB-ARBA"/>
</dbReference>
<reference evidence="28" key="5">
    <citation type="submission" date="2025-09" db="UniProtKB">
        <authorList>
            <consortium name="Ensembl"/>
        </authorList>
    </citation>
    <scope>IDENTIFICATION</scope>
</reference>
<comment type="similarity">
    <text evidence="5 23">Belongs to the PI3/PI4-kinase family. ATM subfamily.</text>
</comment>
<proteinExistence type="inferred from homology"/>
<keyword evidence="8" id="KW-0597">Phosphoprotein</keyword>
<dbReference type="SUPFAM" id="SSF48371">
    <property type="entry name" value="ARM repeat"/>
    <property type="match status" value="1"/>
</dbReference>
<dbReference type="InterPro" id="IPR016024">
    <property type="entry name" value="ARM-type_fold"/>
</dbReference>
<comment type="catalytic activity">
    <reaction evidence="22">
        <text>L-seryl-[protein] + ATP = O-phospho-L-seryl-[protein] + ADP + H(+)</text>
        <dbReference type="Rhea" id="RHEA:17989"/>
        <dbReference type="Rhea" id="RHEA-COMP:9863"/>
        <dbReference type="Rhea" id="RHEA-COMP:11604"/>
        <dbReference type="ChEBI" id="CHEBI:15378"/>
        <dbReference type="ChEBI" id="CHEBI:29999"/>
        <dbReference type="ChEBI" id="CHEBI:30616"/>
        <dbReference type="ChEBI" id="CHEBI:83421"/>
        <dbReference type="ChEBI" id="CHEBI:456216"/>
        <dbReference type="EC" id="2.7.11.1"/>
    </reaction>
    <physiologicalReaction direction="left-to-right" evidence="22">
        <dbReference type="Rhea" id="RHEA:17990"/>
    </physiologicalReaction>
</comment>
<dbReference type="GO" id="GO:1904358">
    <property type="term" value="P:positive regulation of telomere maintenance via telomere lengthening"/>
    <property type="evidence" value="ECO:0007669"/>
    <property type="project" value="UniProtKB-ARBA"/>
</dbReference>
<dbReference type="GO" id="GO:0005654">
    <property type="term" value="C:nucleoplasm"/>
    <property type="evidence" value="ECO:0007669"/>
    <property type="project" value="UniProtKB-ARBA"/>
</dbReference>
<evidence type="ECO:0000259" key="27">
    <source>
        <dbReference type="PROSITE" id="PS51190"/>
    </source>
</evidence>
<keyword evidence="17" id="KW-0206">Cytoskeleton</keyword>
<evidence type="ECO:0000256" key="22">
    <source>
        <dbReference type="ARBA" id="ARBA00048977"/>
    </source>
</evidence>
<evidence type="ECO:0000256" key="17">
    <source>
        <dbReference type="ARBA" id="ARBA00023212"/>
    </source>
</evidence>
<evidence type="ECO:0000256" key="13">
    <source>
        <dbReference type="ARBA" id="ARBA00022840"/>
    </source>
</evidence>
<dbReference type="PANTHER" id="PTHR37079">
    <property type="entry name" value="SERINE/THREONINE-PROTEIN KINASE ATM"/>
    <property type="match status" value="1"/>
</dbReference>
<reference evidence="28" key="4">
    <citation type="submission" date="2025-08" db="UniProtKB">
        <authorList>
            <consortium name="Ensembl"/>
        </authorList>
    </citation>
    <scope>IDENTIFICATION</scope>
</reference>
<evidence type="ECO:0000313" key="28">
    <source>
        <dbReference type="Ensembl" id="ENSCMIP00000019389.1"/>
    </source>
</evidence>
<evidence type="ECO:0000256" key="5">
    <source>
        <dbReference type="ARBA" id="ARBA00010769"/>
    </source>
</evidence>
<keyword evidence="7 23" id="KW-0723">Serine/threonine-protein kinase</keyword>
<evidence type="ECO:0000259" key="26">
    <source>
        <dbReference type="PROSITE" id="PS51189"/>
    </source>
</evidence>
<dbReference type="GO" id="GO:0000077">
    <property type="term" value="P:DNA damage checkpoint signaling"/>
    <property type="evidence" value="ECO:0007669"/>
    <property type="project" value="UniProtKB-ARBA"/>
</dbReference>
<reference evidence="29" key="3">
    <citation type="journal article" date="2014" name="Nature">
        <title>Elephant shark genome provides unique insights into gnathostome evolution.</title>
        <authorList>
            <consortium name="International Elephant Shark Genome Sequencing Consortium"/>
            <person name="Venkatesh B."/>
            <person name="Lee A.P."/>
            <person name="Ravi V."/>
            <person name="Maurya A.K."/>
            <person name="Lian M.M."/>
            <person name="Swann J.B."/>
            <person name="Ohta Y."/>
            <person name="Flajnik M.F."/>
            <person name="Sutoh Y."/>
            <person name="Kasahara M."/>
            <person name="Hoon S."/>
            <person name="Gangu V."/>
            <person name="Roy S.W."/>
            <person name="Irimia M."/>
            <person name="Korzh V."/>
            <person name="Kondrychyn I."/>
            <person name="Lim Z.W."/>
            <person name="Tay B.H."/>
            <person name="Tohari S."/>
            <person name="Kong K.W."/>
            <person name="Ho S."/>
            <person name="Lorente-Galdos B."/>
            <person name="Quilez J."/>
            <person name="Marques-Bonet T."/>
            <person name="Raney B.J."/>
            <person name="Ingham P.W."/>
            <person name="Tay A."/>
            <person name="Hillier L.W."/>
            <person name="Minx P."/>
            <person name="Boehm T."/>
            <person name="Wilson R.K."/>
            <person name="Brenner S."/>
            <person name="Warren W.C."/>
        </authorList>
    </citation>
    <scope>NUCLEOTIDE SEQUENCE [LARGE SCALE GENOMIC DNA]</scope>
</reference>
<dbReference type="GO" id="GO:0005813">
    <property type="term" value="C:centrosome"/>
    <property type="evidence" value="ECO:0007669"/>
    <property type="project" value="UniProtKB-SubCell"/>
</dbReference>
<keyword evidence="14" id="KW-0007">Acetylation</keyword>
<keyword evidence="29" id="KW-1185">Reference proteome</keyword>
<evidence type="ECO:0000256" key="18">
    <source>
        <dbReference type="ARBA" id="ARBA00023242"/>
    </source>
</evidence>
<dbReference type="Pfam" id="PF02260">
    <property type="entry name" value="FATC"/>
    <property type="match status" value="1"/>
</dbReference>
<feature type="domain" description="FATC" evidence="27">
    <location>
        <begin position="2848"/>
        <end position="2880"/>
    </location>
</feature>
<dbReference type="GO" id="GO:1904262">
    <property type="term" value="P:negative regulation of TORC1 signaling"/>
    <property type="evidence" value="ECO:0007669"/>
    <property type="project" value="UniProtKB-ARBA"/>
</dbReference>
<evidence type="ECO:0000256" key="16">
    <source>
        <dbReference type="ARBA" id="ARBA00023140"/>
    </source>
</evidence>
<evidence type="ECO:0000256" key="8">
    <source>
        <dbReference type="ARBA" id="ARBA00022553"/>
    </source>
</evidence>
<dbReference type="GO" id="GO:0005777">
    <property type="term" value="C:peroxisome"/>
    <property type="evidence" value="ECO:0007669"/>
    <property type="project" value="UniProtKB-SubCell"/>
</dbReference>
<organism evidence="28 29">
    <name type="scientific">Callorhinchus milii</name>
    <name type="common">Ghost shark</name>
    <dbReference type="NCBI Taxonomy" id="7868"/>
    <lineage>
        <taxon>Eukaryota</taxon>
        <taxon>Metazoa</taxon>
        <taxon>Chordata</taxon>
        <taxon>Craniata</taxon>
        <taxon>Vertebrata</taxon>
        <taxon>Chondrichthyes</taxon>
        <taxon>Holocephali</taxon>
        <taxon>Chimaeriformes</taxon>
        <taxon>Callorhinchidae</taxon>
        <taxon>Callorhinchus</taxon>
    </lineage>
</organism>
<dbReference type="SMART" id="SM00146">
    <property type="entry name" value="PI3Kc"/>
    <property type="match status" value="1"/>
</dbReference>
<dbReference type="EC" id="2.7.11.1" evidence="23"/>
<accession>A0A4W3IET8</accession>
<reference evidence="29" key="2">
    <citation type="journal article" date="2007" name="PLoS Biol.">
        <title>Survey sequencing and comparative analysis of the elephant shark (Callorhinchus milii) genome.</title>
        <authorList>
            <person name="Venkatesh B."/>
            <person name="Kirkness E.F."/>
            <person name="Loh Y.H."/>
            <person name="Halpern A.L."/>
            <person name="Lee A.P."/>
            <person name="Johnson J."/>
            <person name="Dandona N."/>
            <person name="Viswanathan L.D."/>
            <person name="Tay A."/>
            <person name="Venter J.C."/>
            <person name="Strausberg R.L."/>
            <person name="Brenner S."/>
        </authorList>
    </citation>
    <scope>NUCLEOTIDE SEQUENCE [LARGE SCALE GENOMIC DNA]</scope>
</reference>
<dbReference type="FunFam" id="1.10.1070.11:FF:000011">
    <property type="entry name" value="Serine-protein kinase ATM"/>
    <property type="match status" value="1"/>
</dbReference>
<dbReference type="InterPro" id="IPR011009">
    <property type="entry name" value="Kinase-like_dom_sf"/>
</dbReference>
<keyword evidence="19" id="KW-0131">Cell cycle</keyword>
<dbReference type="InterPro" id="IPR000403">
    <property type="entry name" value="PI3/4_kinase_cat_dom"/>
</dbReference>
<dbReference type="GO" id="GO:0010212">
    <property type="term" value="P:response to ionizing radiation"/>
    <property type="evidence" value="ECO:0007669"/>
    <property type="project" value="UniProtKB-ARBA"/>
</dbReference>
<evidence type="ECO:0000259" key="25">
    <source>
        <dbReference type="PROSITE" id="PS50290"/>
    </source>
</evidence>
<keyword evidence="20" id="KW-0968">Cytoplasmic vesicle</keyword>
<dbReference type="SMART" id="SM01343">
    <property type="entry name" value="FATC"/>
    <property type="match status" value="1"/>
</dbReference>
<feature type="domain" description="PI3K/PI4K catalytic" evidence="25">
    <location>
        <begin position="2507"/>
        <end position="2823"/>
    </location>
</feature>
<keyword evidence="16" id="KW-0576">Peroxisome</keyword>
<evidence type="ECO:0000256" key="6">
    <source>
        <dbReference type="ARBA" id="ARBA00022490"/>
    </source>
</evidence>
<comment type="subcellular location">
    <subcellularLocation>
        <location evidence="3">Cytoplasm</location>
        <location evidence="3">Cytoskeleton</location>
        <location evidence="3">Microtubule organizing center</location>
        <location evidence="3">Centrosome</location>
    </subcellularLocation>
    <subcellularLocation>
        <location evidence="4">Cytoplasmic vesicle</location>
    </subcellularLocation>
    <subcellularLocation>
        <location evidence="1 23">Nucleus</location>
    </subcellularLocation>
    <subcellularLocation>
        <location evidence="2">Peroxisome</location>
    </subcellularLocation>
</comment>
<dbReference type="Ensembl" id="ENSCMIT00000019755.1">
    <property type="protein sequence ID" value="ENSCMIP00000019389.1"/>
    <property type="gene ID" value="ENSCMIG00000008909.1"/>
</dbReference>
<dbReference type="SMART" id="SM01342">
    <property type="entry name" value="TAN"/>
    <property type="match status" value="1"/>
</dbReference>
<dbReference type="GO" id="GO:0106310">
    <property type="term" value="F:protein serine kinase activity"/>
    <property type="evidence" value="ECO:0007669"/>
    <property type="project" value="RHEA"/>
</dbReference>
<keyword evidence="13 23" id="KW-0067">ATP-binding</keyword>
<dbReference type="GO" id="GO:0003677">
    <property type="term" value="F:DNA binding"/>
    <property type="evidence" value="ECO:0007669"/>
    <property type="project" value="UniProtKB-KW"/>
</dbReference>
<evidence type="ECO:0000256" key="7">
    <source>
        <dbReference type="ARBA" id="ARBA00022527"/>
    </source>
</evidence>
<dbReference type="PANTHER" id="PTHR37079:SF4">
    <property type="entry name" value="SERINE_THREONINE-PROTEIN KINASE ATM"/>
    <property type="match status" value="1"/>
</dbReference>
<keyword evidence="15" id="KW-0238">DNA-binding</keyword>
<dbReference type="Pfam" id="PF00454">
    <property type="entry name" value="PI3_PI4_kinase"/>
    <property type="match status" value="1"/>
</dbReference>
<dbReference type="GO" id="GO:0010506">
    <property type="term" value="P:regulation of autophagy"/>
    <property type="evidence" value="ECO:0007669"/>
    <property type="project" value="UniProtKB-ARBA"/>
</dbReference>
<dbReference type="GO" id="GO:0042981">
    <property type="term" value="P:regulation of apoptotic process"/>
    <property type="evidence" value="ECO:0007669"/>
    <property type="project" value="UniProtKB-ARBA"/>
</dbReference>
<dbReference type="Gene3D" id="3.30.1010.10">
    <property type="entry name" value="Phosphatidylinositol 3-kinase Catalytic Subunit, Chain A, domain 4"/>
    <property type="match status" value="1"/>
</dbReference>
<keyword evidence="11 23" id="KW-0227">DNA damage</keyword>
<dbReference type="InterPro" id="IPR018936">
    <property type="entry name" value="PI3/4_kinase_CS"/>
</dbReference>
<dbReference type="GO" id="GO:0005524">
    <property type="term" value="F:ATP binding"/>
    <property type="evidence" value="ECO:0007669"/>
    <property type="project" value="UniProtKB-KW"/>
</dbReference>
<dbReference type="PROSITE" id="PS50290">
    <property type="entry name" value="PI3_4_KINASE_3"/>
    <property type="match status" value="1"/>
</dbReference>
<name>A0A4W3IET8_CALMI</name>
<keyword evidence="9 23" id="KW-0808">Transferase</keyword>
<keyword evidence="10 23" id="KW-0547">Nucleotide-binding</keyword>
<dbReference type="FunFam" id="3.30.1010.10:FF:000015">
    <property type="entry name" value="Serine-protein kinase ATM"/>
    <property type="match status" value="1"/>
</dbReference>
<evidence type="ECO:0000256" key="1">
    <source>
        <dbReference type="ARBA" id="ARBA00004123"/>
    </source>
</evidence>
<dbReference type="InterPro" id="IPR003152">
    <property type="entry name" value="FATC_dom"/>
</dbReference>
<dbReference type="InterPro" id="IPR036940">
    <property type="entry name" value="PI3/4_kinase_cat_sf"/>
</dbReference>
<dbReference type="Pfam" id="PF11640">
    <property type="entry name" value="TAN"/>
    <property type="match status" value="1"/>
</dbReference>
<dbReference type="SUPFAM" id="SSF56112">
    <property type="entry name" value="Protein kinase-like (PK-like)"/>
    <property type="match status" value="1"/>
</dbReference>
<evidence type="ECO:0000256" key="21">
    <source>
        <dbReference type="ARBA" id="ARBA00047899"/>
    </source>
</evidence>
<dbReference type="PROSITE" id="PS51189">
    <property type="entry name" value="FAT"/>
    <property type="match status" value="1"/>
</dbReference>
<dbReference type="CDD" id="cd05171">
    <property type="entry name" value="PIKKc_ATM"/>
    <property type="match status" value="1"/>
</dbReference>
<dbReference type="GO" id="GO:0032210">
    <property type="term" value="P:regulation of telomere maintenance via telomerase"/>
    <property type="evidence" value="ECO:0007669"/>
    <property type="project" value="UniProtKB-ARBA"/>
</dbReference>
<dbReference type="PROSITE" id="PS00915">
    <property type="entry name" value="PI3_4_KINASE_1"/>
    <property type="match status" value="1"/>
</dbReference>
<feature type="coiled-coil region" evidence="24">
    <location>
        <begin position="1482"/>
        <end position="1509"/>
    </location>
</feature>
<evidence type="ECO:0000256" key="23">
    <source>
        <dbReference type="RuleBase" id="RU365027"/>
    </source>
</evidence>
<dbReference type="GO" id="GO:0031410">
    <property type="term" value="C:cytoplasmic vesicle"/>
    <property type="evidence" value="ECO:0007669"/>
    <property type="project" value="UniProtKB-SubCell"/>
</dbReference>
<dbReference type="InterPro" id="IPR044107">
    <property type="entry name" value="PIKKc_ATM"/>
</dbReference>
<dbReference type="PROSITE" id="PS51190">
    <property type="entry name" value="FATC"/>
    <property type="match status" value="1"/>
</dbReference>
<evidence type="ECO:0000256" key="11">
    <source>
        <dbReference type="ARBA" id="ARBA00022763"/>
    </source>
</evidence>
<keyword evidence="24" id="KW-0175">Coiled coil</keyword>
<sequence length="2880" mass="328916">FFDKFRRLIRTPETIEQLDRNSESRHSKQLNWDTVFRSLQRYIQKETECLQAAKVSLSAATQANRQKKMQEISSLLKYFIRWANKRGPRLKCQDLLKHIMDILQDKFSCAAYGTDYSSILLKDMLSVRKYWCEISQEQWSDLITLYFKMHLKPSGNTNRVLVARIIHTLVRGCCIQSKGLTSKLFEFFSKAMQSARQEQVFAVLEHIMAALNVFLNVCAMNCRIRLCKLGEEIFPTLLYIWTQKRPQDSLKEEIVEFFRLQLHAHHPKGARSQEKADWPKWQSLLYNLYDTLVSEVNHIGSRGKYSAGSRHVAVKDNLIDLAADICHQLFNQDTRVFVQSVMEIDSTQSASPQGTPSKRRRIELGWEVIRENLQKSQSDFDMIPWLQITTTLIAKYPSGVPSCELVPILTVLHQILSQQRRGERTPYVLWCLSEMATCQQLKSDLRPAQRLDLQKLWAKIWIITLRCISSQQTEIRGFWLLGAILQGGLTVPDKDFWKIFSGSTCKPSSAAAECLLQALIKYTLPELMEGIGEYSADDNGTQPLREAIMRWLLTYCPEEDMEENAELPSVVSRLVCNGVENARLGSYLLNNNSLVGIGKKYKPSIIFSEIEHLFLQTTFDATPNYASSAVAVRGKGTVTSRISVKHVLKEKLEEYLLALVERLHSTEAVPPECLVRCADLITGVLRYYCDIDVIADEDVCTSALFQKAKSLMLDAGECISTARNKFNEESKLASLRILVTLCTNCLHSHSKSILAEENLTKHDVLLLDAVRFLCCCTAAGQKYVLSFRPGDIQRKLLVLIQEHDLQAPKSLYLHMYLILLQELPSEESIIPVNDISMLLKQLLDVCSFYRSDQEVCSAVLTHLLPLLKAQGIDSDEMADVQGKLLKAIGAFCHLSKEGKCNAQVRAALVRCMTALLETDPHSKWTTLLVRNEELSVSEVYSEFLADSHHQVRMLAAMSVNRLFQEVQLRDSVQLKALPIKLQQKAFENVYLKVQEGMKLQVLHNYATQEEFQDEECNRRATLLVLISSIICCSPVCEKQALFAICQSLKENKLDPKLVKKVLETLSTRLTYRSLENFIVSHLDYLIHEWLKMGYSLPTFPYVLLNCSSLKEFYRSYYKILVPHLTIVGNLEEVKSIGVQIKREWKEMLADCLPKIMVNILPCFAYQGRDGSGNDTYTAQQRENASKVFDMLNDDHCLGKQNIDQLSHNNLPEIVVELLNTLYDSPDQEAAEDAELVRFAGALDPAPNPPYFPSSVILAAFDYISGCHKEKLKSLVAIISKTPDSIQKILLAICRKAVETSSAYEKHRILRMYRLFVNLLLKAIKYGGLGGTWAFVLRDVIYTLIHHINSRPSHMDDVSARSFSLCCDLLNVTCHTAVEHCGDALESHLHVIVATLAPLVQEQAEVRQQALELLRYLVITNQDNENLHHAIKRLDPFPDLPEFRELRFTQEKIKYSKGRFTLLKEICHFLSVSSCDSLPLTRLEGLNDLKKQLEQHKQDIKQLLKECQDNPESSILVRLVVNLLQLCKSAINHPAGKDILEAAGSCLGEVGPVDFSTIALQHKKDELHSKAMEVFKENKFQLIFILLNVINNALIDQGIEVRFAAATCAKNILATQSGHQFWDQSKTDPNGPDPMLMYLQPFRTAKKKVSESPEPPHTLDDSTLWIPQSGCHESWLKTLTCSLLDSGGVISEGLRLIKPMCEVKTDFCQLVLPYLIHDILLHDSHSSWRVLLSKHIQGFFNACCRMGSSSSRSTTPAIVDSETDSLPHGHLDKISRRTMLAVVDYLRRQKRQQLNTEWDNNFWLELNYVEVALTAQTCAAHFTALLYAEIYTDKVRSEEEEEFKSDTISKELLIDVYRSIGEPDSLYGCGGGKMLQPLARIRTYEHEALWDKALVTYDIEMNLPDYTRQAGIIQALQNFGLCHTLTTYLKGLEAENSEWCEELQEIRFQAAWRNMQWDCMFSNRDETTGPGYHESVYHAFQSLKDREFYAFYEGLKFARMKEVEELSKGSLESVYSLYPALCRLQMLDNVHTVCVRLREQQLLKDSDFTFQEPILALRTVVQEMLIKMEVNASRKELIQEILMEHLLEMAKLARAARNTQLAEKAIFQIKQHNPIGFGISTWQLEEAQVIWAKREQNQSLDILKQMIAELEFSSDVPLYVECLRLCGNWLAETCLESPGTIMQKYLEKAVEIALSHSEQHKDAVQSGRMEAFLSLARFSDAQYQSIDNYMKSSEFENKRALLKNTKKEIRLMREHKVQANRYVVKVQREFEIDERAICALQEDRKKFLCKAVENYISCLQSGEEHDMRVFRLCSLWLENSAVPEVNSMMKVKIPSYKFLPLMYQLAARMGTKMPGGDVFHDVLNMLIVKTSLDHPHHTLFIILALSNANKDDILGKPEVPTRSRLGKSLPKDISNLDQERIYAASKIINIVRKSKGKMVKDLERLCDAYITLANMDASKWKQERKGIDIPPSQPITKLKNLDDVVIPTMEIKVDPSGKYENLVTVKSFKSQFRLAGGMNLPKIIDCVGSDGRERRQLVKGRDDLRQDAVMQQVFQMCNALLKKNTDTRKRKLTIRTYKVIPLSQRSGFLEWCAGTVPIGEYLVNATEGAHKRYRPNDWSSMECRKRMTDVQKLSFEGKYKAFMSVCKNFRPVFRHFCMEKFLDPAVWFEKRLAYTRSVATSSIVCYIVGLGDRHVQNILIDEESAELVHIDLGVAFEQGKILPTPETVPFRLTRDIVDGMGITGVEGVFRRCCEKTMEVMRNSQEALLTIVEVLLYDPLFDWTMNPLKALNLQQRPEEDADIHSTLHTTMSGDDTECDPNITDVQSINKVAERVLLRLQEKLKGVEERAVLSVGGQVNLLIQQARDPKNLSRLFPGWQPWV</sequence>
<feature type="domain" description="FAT" evidence="26">
    <location>
        <begin position="1809"/>
        <end position="2387"/>
    </location>
</feature>
<dbReference type="GO" id="GO:0004674">
    <property type="term" value="F:protein serine/threonine kinase activity"/>
    <property type="evidence" value="ECO:0007669"/>
    <property type="project" value="UniProtKB-KW"/>
</dbReference>
<dbReference type="InterPro" id="IPR014009">
    <property type="entry name" value="PIK_FAT"/>
</dbReference>
<evidence type="ECO:0000256" key="2">
    <source>
        <dbReference type="ARBA" id="ARBA00004275"/>
    </source>
</evidence>
<dbReference type="GO" id="GO:0010468">
    <property type="term" value="P:regulation of gene expression"/>
    <property type="evidence" value="ECO:0007669"/>
    <property type="project" value="UniProtKB-ARBA"/>
</dbReference>
<dbReference type="PROSITE" id="PS00916">
    <property type="entry name" value="PI3_4_KINASE_2"/>
    <property type="match status" value="1"/>
</dbReference>
<dbReference type="InterPro" id="IPR038980">
    <property type="entry name" value="ATM_plant"/>
</dbReference>
<reference evidence="29" key="1">
    <citation type="journal article" date="2006" name="Science">
        <title>Ancient noncoding elements conserved in the human genome.</title>
        <authorList>
            <person name="Venkatesh B."/>
            <person name="Kirkness E.F."/>
            <person name="Loh Y.H."/>
            <person name="Halpern A.L."/>
            <person name="Lee A.P."/>
            <person name="Johnson J."/>
            <person name="Dandona N."/>
            <person name="Viswanathan L.D."/>
            <person name="Tay A."/>
            <person name="Venter J.C."/>
            <person name="Strausberg R.L."/>
            <person name="Brenner S."/>
        </authorList>
    </citation>
    <scope>NUCLEOTIDE SEQUENCE [LARGE SCALE GENOMIC DNA]</scope>
</reference>
<dbReference type="GO" id="GO:0007127">
    <property type="term" value="P:meiosis I"/>
    <property type="evidence" value="ECO:0007669"/>
    <property type="project" value="UniProtKB-ARBA"/>
</dbReference>
<evidence type="ECO:0000256" key="12">
    <source>
        <dbReference type="ARBA" id="ARBA00022777"/>
    </source>
</evidence>
<evidence type="ECO:0000256" key="24">
    <source>
        <dbReference type="SAM" id="Coils"/>
    </source>
</evidence>
<dbReference type="GO" id="GO:0010557">
    <property type="term" value="P:positive regulation of macromolecule biosynthetic process"/>
    <property type="evidence" value="ECO:0007669"/>
    <property type="project" value="UniProtKB-ARBA"/>
</dbReference>
<protein>
    <recommendedName>
        <fullName evidence="23">non-specific serine/threonine protein kinase</fullName>
        <ecNumber evidence="23">2.7.11.1</ecNumber>
    </recommendedName>
</protein>
<keyword evidence="12 23" id="KW-0418">Kinase</keyword>
<evidence type="ECO:0000256" key="19">
    <source>
        <dbReference type="ARBA" id="ARBA00023306"/>
    </source>
</evidence>
<dbReference type="InterPro" id="IPR021668">
    <property type="entry name" value="TAN"/>
</dbReference>
<dbReference type="Pfam" id="PF02259">
    <property type="entry name" value="FAT"/>
    <property type="match status" value="1"/>
</dbReference>
<evidence type="ECO:0000256" key="3">
    <source>
        <dbReference type="ARBA" id="ARBA00004300"/>
    </source>
</evidence>
<evidence type="ECO:0000256" key="14">
    <source>
        <dbReference type="ARBA" id="ARBA00022990"/>
    </source>
</evidence>
<evidence type="ECO:0000256" key="10">
    <source>
        <dbReference type="ARBA" id="ARBA00022741"/>
    </source>
</evidence>
<evidence type="ECO:0000313" key="29">
    <source>
        <dbReference type="Proteomes" id="UP000314986"/>
    </source>
</evidence>
<dbReference type="InterPro" id="IPR003151">
    <property type="entry name" value="PIK-rel_kinase_FAT"/>
</dbReference>
<evidence type="ECO:0000256" key="20">
    <source>
        <dbReference type="ARBA" id="ARBA00023329"/>
    </source>
</evidence>
<dbReference type="GeneTree" id="ENSGT00670000098061"/>
<comment type="catalytic activity">
    <reaction evidence="21 23">
        <text>L-threonyl-[protein] + ATP = O-phospho-L-threonyl-[protein] + ADP + H(+)</text>
        <dbReference type="Rhea" id="RHEA:46608"/>
        <dbReference type="Rhea" id="RHEA-COMP:11060"/>
        <dbReference type="Rhea" id="RHEA-COMP:11605"/>
        <dbReference type="ChEBI" id="CHEBI:15378"/>
        <dbReference type="ChEBI" id="CHEBI:30013"/>
        <dbReference type="ChEBI" id="CHEBI:30616"/>
        <dbReference type="ChEBI" id="CHEBI:61977"/>
        <dbReference type="ChEBI" id="CHEBI:456216"/>
        <dbReference type="EC" id="2.7.11.1"/>
    </reaction>
</comment>
<evidence type="ECO:0000256" key="15">
    <source>
        <dbReference type="ARBA" id="ARBA00023125"/>
    </source>
</evidence>
<dbReference type="GO" id="GO:1901701">
    <property type="term" value="P:cellular response to oxygen-containing compound"/>
    <property type="evidence" value="ECO:0007669"/>
    <property type="project" value="UniProtKB-ARBA"/>
</dbReference>
<evidence type="ECO:0000256" key="4">
    <source>
        <dbReference type="ARBA" id="ARBA00004541"/>
    </source>
</evidence>
<dbReference type="Gene3D" id="1.10.1070.11">
    <property type="entry name" value="Phosphatidylinositol 3-/4-kinase, catalytic domain"/>
    <property type="match status" value="1"/>
</dbReference>
<dbReference type="Proteomes" id="UP000314986">
    <property type="component" value="Unassembled WGS sequence"/>
</dbReference>
<keyword evidence="18 23" id="KW-0539">Nucleus</keyword>
<dbReference type="GO" id="GO:0000724">
    <property type="term" value="P:double-strand break repair via homologous recombination"/>
    <property type="evidence" value="ECO:0007669"/>
    <property type="project" value="UniProtKB-ARBA"/>
</dbReference>
<evidence type="ECO:0000256" key="9">
    <source>
        <dbReference type="ARBA" id="ARBA00022679"/>
    </source>
</evidence>